<dbReference type="AlphaFoldDB" id="A0AAN8YH95"/>
<protein>
    <submittedName>
        <fullName evidence="2">Uncharacterized protein</fullName>
    </submittedName>
</protein>
<evidence type="ECO:0000313" key="3">
    <source>
        <dbReference type="Proteomes" id="UP001371456"/>
    </source>
</evidence>
<reference evidence="2 3" key="1">
    <citation type="submission" date="2024-02" db="EMBL/GenBank/DDBJ databases">
        <title>de novo genome assembly of Solanum bulbocastanum strain 11H21.</title>
        <authorList>
            <person name="Hosaka A.J."/>
        </authorList>
    </citation>
    <scope>NUCLEOTIDE SEQUENCE [LARGE SCALE GENOMIC DNA]</scope>
    <source>
        <tissue evidence="2">Young leaves</tissue>
    </source>
</reference>
<sequence length="87" mass="9945">MDKTLHKSPRLNKQVMGIDSPPIVSSRPSYELNIFTQLPNNKIKQYIVIDSTSPYKVQKNTKLVADTKTNGKEKVFEENLLLLIIMV</sequence>
<organism evidence="2 3">
    <name type="scientific">Solanum bulbocastanum</name>
    <name type="common">Wild potato</name>
    <dbReference type="NCBI Taxonomy" id="147425"/>
    <lineage>
        <taxon>Eukaryota</taxon>
        <taxon>Viridiplantae</taxon>
        <taxon>Streptophyta</taxon>
        <taxon>Embryophyta</taxon>
        <taxon>Tracheophyta</taxon>
        <taxon>Spermatophyta</taxon>
        <taxon>Magnoliopsida</taxon>
        <taxon>eudicotyledons</taxon>
        <taxon>Gunneridae</taxon>
        <taxon>Pentapetalae</taxon>
        <taxon>asterids</taxon>
        <taxon>lamiids</taxon>
        <taxon>Solanales</taxon>
        <taxon>Solanaceae</taxon>
        <taxon>Solanoideae</taxon>
        <taxon>Solaneae</taxon>
        <taxon>Solanum</taxon>
    </lineage>
</organism>
<keyword evidence="3" id="KW-1185">Reference proteome</keyword>
<feature type="compositionally biased region" description="Basic residues" evidence="1">
    <location>
        <begin position="1"/>
        <end position="10"/>
    </location>
</feature>
<comment type="caution">
    <text evidence="2">The sequence shown here is derived from an EMBL/GenBank/DDBJ whole genome shotgun (WGS) entry which is preliminary data.</text>
</comment>
<feature type="region of interest" description="Disordered" evidence="1">
    <location>
        <begin position="1"/>
        <end position="20"/>
    </location>
</feature>
<dbReference type="Proteomes" id="UP001371456">
    <property type="component" value="Unassembled WGS sequence"/>
</dbReference>
<gene>
    <name evidence="2" type="ORF">RDI58_010987</name>
</gene>
<accession>A0AAN8YH95</accession>
<dbReference type="EMBL" id="JBANQN010000004">
    <property type="protein sequence ID" value="KAK6791906.1"/>
    <property type="molecule type" value="Genomic_DNA"/>
</dbReference>
<evidence type="ECO:0000256" key="1">
    <source>
        <dbReference type="SAM" id="MobiDB-lite"/>
    </source>
</evidence>
<evidence type="ECO:0000313" key="2">
    <source>
        <dbReference type="EMBL" id="KAK6791906.1"/>
    </source>
</evidence>
<proteinExistence type="predicted"/>
<name>A0AAN8YH95_SOLBU</name>